<comment type="similarity">
    <text evidence="2">Belongs to the OXA1/ALB3/YidC family. Type 1 subfamily.</text>
</comment>
<organism evidence="21 22">
    <name type="scientific">Modestobacter versicolor</name>
    <dbReference type="NCBI Taxonomy" id="429133"/>
    <lineage>
        <taxon>Bacteria</taxon>
        <taxon>Bacillati</taxon>
        <taxon>Actinomycetota</taxon>
        <taxon>Actinomycetes</taxon>
        <taxon>Geodermatophilales</taxon>
        <taxon>Geodermatophilaceae</taxon>
        <taxon>Modestobacter</taxon>
    </lineage>
</organism>
<keyword evidence="5" id="KW-1003">Cell membrane</keyword>
<dbReference type="EMBL" id="JACIBU010000001">
    <property type="protein sequence ID" value="MBB3677120.1"/>
    <property type="molecule type" value="Genomic_DNA"/>
</dbReference>
<reference evidence="21 22" key="1">
    <citation type="submission" date="2018-06" db="EMBL/GenBank/DDBJ databases">
        <title>Draft genome sequence of Modestobacter versicolor CP153-2.</title>
        <authorList>
            <person name="Gundlapally S.R."/>
        </authorList>
    </citation>
    <scope>NUCLEOTIDE SEQUENCE [LARGE SCALE GENOMIC DNA]</scope>
    <source>
        <strain evidence="21 22">CP153-2</strain>
    </source>
</reference>
<comment type="subunit">
    <text evidence="12">Interacts with the Sec translocase complex via SecD. Specifically interacts with transmembrane segments of nascent integral membrane proteins during membrane integration.</text>
</comment>
<evidence type="ECO:0000313" key="22">
    <source>
        <dbReference type="Proteomes" id="UP000247602"/>
    </source>
</evidence>
<evidence type="ECO:0000256" key="8">
    <source>
        <dbReference type="ARBA" id="ARBA00022989"/>
    </source>
</evidence>
<dbReference type="InterPro" id="IPR047196">
    <property type="entry name" value="YidC_ALB_C"/>
</dbReference>
<keyword evidence="6 16" id="KW-0812">Transmembrane</keyword>
<evidence type="ECO:0000313" key="20">
    <source>
        <dbReference type="EMBL" id="MBB3677120.1"/>
    </source>
</evidence>
<evidence type="ECO:0000256" key="13">
    <source>
        <dbReference type="ARBA" id="ARBA00031538"/>
    </source>
</evidence>
<evidence type="ECO:0000256" key="1">
    <source>
        <dbReference type="ARBA" id="ARBA00004651"/>
    </source>
</evidence>
<evidence type="ECO:0000256" key="14">
    <source>
        <dbReference type="ARBA" id="ARBA00033245"/>
    </source>
</evidence>
<dbReference type="Pfam" id="PF02096">
    <property type="entry name" value="60KD_IMP"/>
    <property type="match status" value="1"/>
</dbReference>
<dbReference type="PANTHER" id="PTHR12428">
    <property type="entry name" value="OXA1"/>
    <property type="match status" value="1"/>
</dbReference>
<evidence type="ECO:0000256" key="2">
    <source>
        <dbReference type="ARBA" id="ARBA00010527"/>
    </source>
</evidence>
<dbReference type="InterPro" id="IPR001708">
    <property type="entry name" value="YidC/ALB3/OXA1/COX18"/>
</dbReference>
<dbReference type="AlphaFoldDB" id="A0A323V384"/>
<keyword evidence="8 18" id="KW-1133">Transmembrane helix</keyword>
<name>A0A323V384_9ACTN</name>
<feature type="transmembrane region" description="Helical" evidence="18">
    <location>
        <begin position="158"/>
        <end position="180"/>
    </location>
</feature>
<feature type="transmembrane region" description="Helical" evidence="18">
    <location>
        <begin position="97"/>
        <end position="118"/>
    </location>
</feature>
<dbReference type="GO" id="GO:0005886">
    <property type="term" value="C:plasma membrane"/>
    <property type="evidence" value="ECO:0007669"/>
    <property type="project" value="UniProtKB-SubCell"/>
</dbReference>
<feature type="transmembrane region" description="Helical" evidence="18">
    <location>
        <begin position="201"/>
        <end position="225"/>
    </location>
</feature>
<feature type="compositionally biased region" description="Basic residues" evidence="17">
    <location>
        <begin position="279"/>
        <end position="290"/>
    </location>
</feature>
<comment type="function">
    <text evidence="11">Required for the insertion and/or proper folding and/or complex formation of integral membrane proteins into the membrane. Involved in integration of membrane proteins that insert both dependently and independently of the Sec translocase complex, as well as at least some lipoproteins. Aids folding of multispanning membrane proteins.</text>
</comment>
<evidence type="ECO:0000256" key="3">
    <source>
        <dbReference type="ARBA" id="ARBA00015325"/>
    </source>
</evidence>
<dbReference type="GO" id="GO:0032977">
    <property type="term" value="F:membrane insertase activity"/>
    <property type="evidence" value="ECO:0007669"/>
    <property type="project" value="InterPro"/>
</dbReference>
<evidence type="ECO:0000256" key="18">
    <source>
        <dbReference type="SAM" id="Phobius"/>
    </source>
</evidence>
<dbReference type="Proteomes" id="UP000247602">
    <property type="component" value="Unassembled WGS sequence"/>
</dbReference>
<evidence type="ECO:0000256" key="17">
    <source>
        <dbReference type="SAM" id="MobiDB-lite"/>
    </source>
</evidence>
<dbReference type="OrthoDB" id="9780552at2"/>
<keyword evidence="10" id="KW-0143">Chaperone</keyword>
<evidence type="ECO:0000313" key="21">
    <source>
        <dbReference type="EMBL" id="PZA19174.1"/>
    </source>
</evidence>
<dbReference type="GO" id="GO:0015031">
    <property type="term" value="P:protein transport"/>
    <property type="evidence" value="ECO:0007669"/>
    <property type="project" value="UniProtKB-KW"/>
</dbReference>
<evidence type="ECO:0000256" key="7">
    <source>
        <dbReference type="ARBA" id="ARBA00022927"/>
    </source>
</evidence>
<evidence type="ECO:0000313" key="23">
    <source>
        <dbReference type="Proteomes" id="UP000580718"/>
    </source>
</evidence>
<reference evidence="20 23" key="2">
    <citation type="submission" date="2020-08" db="EMBL/GenBank/DDBJ databases">
        <title>Sequencing the genomes of 1000 actinobacteria strains.</title>
        <authorList>
            <person name="Klenk H.-P."/>
        </authorList>
    </citation>
    <scope>NUCLEOTIDE SEQUENCE [LARGE SCALE GENOMIC DNA]</scope>
    <source>
        <strain evidence="20 23">DSM 16678</strain>
    </source>
</reference>
<dbReference type="PANTHER" id="PTHR12428:SF65">
    <property type="entry name" value="CYTOCHROME C OXIDASE ASSEMBLY PROTEIN COX18, MITOCHONDRIAL"/>
    <property type="match status" value="1"/>
</dbReference>
<dbReference type="GO" id="GO:0051205">
    <property type="term" value="P:protein insertion into membrane"/>
    <property type="evidence" value="ECO:0007669"/>
    <property type="project" value="TreeGrafter"/>
</dbReference>
<evidence type="ECO:0000256" key="10">
    <source>
        <dbReference type="ARBA" id="ARBA00023186"/>
    </source>
</evidence>
<comment type="subcellular location">
    <subcellularLocation>
        <location evidence="1">Cell membrane</location>
        <topology evidence="1">Multi-pass membrane protein</topology>
    </subcellularLocation>
    <subcellularLocation>
        <location evidence="16">Membrane</location>
        <topology evidence="16">Multi-pass membrane protein</topology>
    </subcellularLocation>
</comment>
<feature type="transmembrane region" description="Helical" evidence="18">
    <location>
        <begin position="29"/>
        <end position="50"/>
    </location>
</feature>
<keyword evidence="9 18" id="KW-0472">Membrane</keyword>
<keyword evidence="4" id="KW-0813">Transport</keyword>
<dbReference type="InterPro" id="IPR028055">
    <property type="entry name" value="YidC/Oxa/ALB_C"/>
</dbReference>
<keyword evidence="22" id="KW-1185">Reference proteome</keyword>
<evidence type="ECO:0000256" key="6">
    <source>
        <dbReference type="ARBA" id="ARBA00022692"/>
    </source>
</evidence>
<evidence type="ECO:0000256" key="5">
    <source>
        <dbReference type="ARBA" id="ARBA00022475"/>
    </source>
</evidence>
<dbReference type="NCBIfam" id="TIGR03592">
    <property type="entry name" value="yidC_oxa1_cterm"/>
    <property type="match status" value="1"/>
</dbReference>
<evidence type="ECO:0000259" key="19">
    <source>
        <dbReference type="Pfam" id="PF02096"/>
    </source>
</evidence>
<gene>
    <name evidence="21" type="ORF">DMO24_22165</name>
    <name evidence="20" type="ORF">FHX36_002855</name>
</gene>
<sequence length="290" mass="31251">MLDWLYTPIAWLLKQWHALFSTVLDPASGAAWALAIALLVVTVRLLLFPVSTRQVRSQRAVQELQPQVQALRAQHRDDPQALAAAIRGLQQERGVSPLAGCLPALLQVPVFLALLHVLRRLAPGKEGLYSWSYELTQQAAEATLAGAPVSSSFTDHPAGTTTAVVAVVLIVAMCLTSFLTQRATQRRSGPVTGQAATVQRLLLYGMPTSLAVTGFFFPVGVLLYWTTNNLWTLGQQLYVLRRFPPPGSPAALAAAGPPPPSPSRTLPPRPGARPDRGRGSGRGRGPGRRR</sequence>
<evidence type="ECO:0000256" key="15">
    <source>
        <dbReference type="ARBA" id="ARBA00033342"/>
    </source>
</evidence>
<dbReference type="EMBL" id="QKNV01000408">
    <property type="protein sequence ID" value="PZA19174.1"/>
    <property type="molecule type" value="Genomic_DNA"/>
</dbReference>
<dbReference type="RefSeq" id="WP_110554311.1">
    <property type="nucleotide sequence ID" value="NZ_JACIBU010000001.1"/>
</dbReference>
<accession>A0A323V384</accession>
<dbReference type="CDD" id="cd20070">
    <property type="entry name" value="5TM_YidC_Alb3"/>
    <property type="match status" value="1"/>
</dbReference>
<comment type="caution">
    <text evidence="21">The sequence shown here is derived from an EMBL/GenBank/DDBJ whole genome shotgun (WGS) entry which is preliminary data.</text>
</comment>
<evidence type="ECO:0000256" key="16">
    <source>
        <dbReference type="RuleBase" id="RU003945"/>
    </source>
</evidence>
<feature type="compositionally biased region" description="Pro residues" evidence="17">
    <location>
        <begin position="256"/>
        <end position="271"/>
    </location>
</feature>
<evidence type="ECO:0000256" key="9">
    <source>
        <dbReference type="ARBA" id="ARBA00023136"/>
    </source>
</evidence>
<evidence type="ECO:0000256" key="12">
    <source>
        <dbReference type="ARBA" id="ARBA00026028"/>
    </source>
</evidence>
<evidence type="ECO:0000256" key="4">
    <source>
        <dbReference type="ARBA" id="ARBA00022448"/>
    </source>
</evidence>
<keyword evidence="7" id="KW-0653">Protein transport</keyword>
<dbReference type="Proteomes" id="UP000580718">
    <property type="component" value="Unassembled WGS sequence"/>
</dbReference>
<protein>
    <recommendedName>
        <fullName evidence="3">Membrane protein insertase YidC</fullName>
    </recommendedName>
    <alternativeName>
        <fullName evidence="15">Foldase YidC</fullName>
    </alternativeName>
    <alternativeName>
        <fullName evidence="14">Membrane integrase YidC</fullName>
    </alternativeName>
    <alternativeName>
        <fullName evidence="13">Membrane protein YidC</fullName>
    </alternativeName>
</protein>
<feature type="region of interest" description="Disordered" evidence="17">
    <location>
        <begin position="248"/>
        <end position="290"/>
    </location>
</feature>
<evidence type="ECO:0000256" key="11">
    <source>
        <dbReference type="ARBA" id="ARBA00025034"/>
    </source>
</evidence>
<proteinExistence type="inferred from homology"/>
<feature type="domain" description="Membrane insertase YidC/Oxa/ALB C-terminal" evidence="19">
    <location>
        <begin position="32"/>
        <end position="239"/>
    </location>
</feature>